<accession>A0A2W2BFT9</accession>
<gene>
    <name evidence="2" type="ORF">DN068_00745</name>
</gene>
<evidence type="ECO:0000313" key="2">
    <source>
        <dbReference type="EMBL" id="PZF74757.1"/>
    </source>
</evidence>
<dbReference type="EMBL" id="QKTW01000002">
    <property type="protein sequence ID" value="PZF74757.1"/>
    <property type="molecule type" value="Genomic_DNA"/>
</dbReference>
<dbReference type="Gene3D" id="1.20.120.520">
    <property type="entry name" value="nmb1532 protein domain like"/>
    <property type="match status" value="1"/>
</dbReference>
<dbReference type="OrthoDB" id="9793254at2"/>
<dbReference type="Proteomes" id="UP000248745">
    <property type="component" value="Unassembled WGS sequence"/>
</dbReference>
<reference evidence="2 3" key="1">
    <citation type="submission" date="2018-06" db="EMBL/GenBank/DDBJ databases">
        <title>Mucibacter soli gen. nov., sp. nov., a new member of the family Chitinophagaceae producing mucin.</title>
        <authorList>
            <person name="Kim M.-K."/>
            <person name="Park S."/>
            <person name="Kim T.-S."/>
            <person name="Joung Y."/>
            <person name="Han J.-H."/>
            <person name="Kim S.B."/>
        </authorList>
    </citation>
    <scope>NUCLEOTIDE SEQUENCE [LARGE SCALE GENOMIC DNA]</scope>
    <source>
        <strain evidence="2 3">R1-15</strain>
    </source>
</reference>
<comment type="caution">
    <text evidence="2">The sequence shown here is derived from an EMBL/GenBank/DDBJ whole genome shotgun (WGS) entry which is preliminary data.</text>
</comment>
<evidence type="ECO:0000313" key="3">
    <source>
        <dbReference type="Proteomes" id="UP000248745"/>
    </source>
</evidence>
<name>A0A2W2BFT9_9BACT</name>
<evidence type="ECO:0000259" key="1">
    <source>
        <dbReference type="Pfam" id="PF01814"/>
    </source>
</evidence>
<dbReference type="InterPro" id="IPR012312">
    <property type="entry name" value="Hemerythrin-like"/>
</dbReference>
<dbReference type="AlphaFoldDB" id="A0A2W2BFT9"/>
<sequence>MKRHKGIQPLSRYHHAGLLFCWKIRQGIEKNVSAQRLRLYVKHFWEGHLQVHFKEEESMLFPLLKDDITEQAIREHGYVERLIGMIVPATENEMGQFKELADALDNHIRFEERVVFPHIEREVPEETLAALGDRLSQLHGILEQDNSPDTFWV</sequence>
<keyword evidence="3" id="KW-1185">Reference proteome</keyword>
<feature type="domain" description="Hemerythrin-like" evidence="1">
    <location>
        <begin position="34"/>
        <end position="118"/>
    </location>
</feature>
<protein>
    <submittedName>
        <fullName evidence="2">Hemerythrin domain-containing protein</fullName>
    </submittedName>
</protein>
<dbReference type="RefSeq" id="WP_110996963.1">
    <property type="nucleotide sequence ID" value="NZ_QKTW01000002.1"/>
</dbReference>
<organism evidence="2 3">
    <name type="scientific">Taibaiella soli</name>
    <dbReference type="NCBI Taxonomy" id="1649169"/>
    <lineage>
        <taxon>Bacteria</taxon>
        <taxon>Pseudomonadati</taxon>
        <taxon>Bacteroidota</taxon>
        <taxon>Chitinophagia</taxon>
        <taxon>Chitinophagales</taxon>
        <taxon>Chitinophagaceae</taxon>
        <taxon>Taibaiella</taxon>
    </lineage>
</organism>
<dbReference type="Pfam" id="PF01814">
    <property type="entry name" value="Hemerythrin"/>
    <property type="match status" value="1"/>
</dbReference>
<proteinExistence type="predicted"/>